<dbReference type="Proteomes" id="UP000291084">
    <property type="component" value="Chromosome 3"/>
</dbReference>
<reference evidence="2 3" key="1">
    <citation type="journal article" date="2015" name="Sci. Rep.">
        <title>The power of single molecule real-time sequencing technology in the de novo assembly of a eukaryotic genome.</title>
        <authorList>
            <person name="Sakai H."/>
            <person name="Naito K."/>
            <person name="Ogiso-Tanaka E."/>
            <person name="Takahashi Y."/>
            <person name="Iseki K."/>
            <person name="Muto C."/>
            <person name="Satou K."/>
            <person name="Teruya K."/>
            <person name="Shiroma A."/>
            <person name="Shimoji M."/>
            <person name="Hirano T."/>
            <person name="Itoh T."/>
            <person name="Kaga A."/>
            <person name="Tomooka N."/>
        </authorList>
    </citation>
    <scope>NUCLEOTIDE SEQUENCE [LARGE SCALE GENOMIC DNA]</scope>
    <source>
        <strain evidence="3">cv. Shumari</strain>
    </source>
</reference>
<gene>
    <name evidence="2" type="primary">Vigan.03G160200</name>
    <name evidence="2" type="ORF">VIGAN_03160200</name>
</gene>
<keyword evidence="1" id="KW-0472">Membrane</keyword>
<keyword evidence="3" id="KW-1185">Reference proteome</keyword>
<name>A0A0S3RMJ1_PHAAN</name>
<evidence type="ECO:0000313" key="3">
    <source>
        <dbReference type="Proteomes" id="UP000291084"/>
    </source>
</evidence>
<evidence type="ECO:0000256" key="1">
    <source>
        <dbReference type="SAM" id="Phobius"/>
    </source>
</evidence>
<evidence type="ECO:0000313" key="2">
    <source>
        <dbReference type="EMBL" id="BAT81752.1"/>
    </source>
</evidence>
<proteinExistence type="predicted"/>
<dbReference type="OrthoDB" id="1411410at2759"/>
<organism evidence="2 3">
    <name type="scientific">Vigna angularis var. angularis</name>
    <dbReference type="NCBI Taxonomy" id="157739"/>
    <lineage>
        <taxon>Eukaryota</taxon>
        <taxon>Viridiplantae</taxon>
        <taxon>Streptophyta</taxon>
        <taxon>Embryophyta</taxon>
        <taxon>Tracheophyta</taxon>
        <taxon>Spermatophyta</taxon>
        <taxon>Magnoliopsida</taxon>
        <taxon>eudicotyledons</taxon>
        <taxon>Gunneridae</taxon>
        <taxon>Pentapetalae</taxon>
        <taxon>rosids</taxon>
        <taxon>fabids</taxon>
        <taxon>Fabales</taxon>
        <taxon>Fabaceae</taxon>
        <taxon>Papilionoideae</taxon>
        <taxon>50 kb inversion clade</taxon>
        <taxon>NPAAA clade</taxon>
        <taxon>indigoferoid/millettioid clade</taxon>
        <taxon>Phaseoleae</taxon>
        <taxon>Vigna</taxon>
    </lineage>
</organism>
<dbReference type="EMBL" id="AP015036">
    <property type="protein sequence ID" value="BAT81752.1"/>
    <property type="molecule type" value="Genomic_DNA"/>
</dbReference>
<protein>
    <submittedName>
        <fullName evidence="2">Uncharacterized protein</fullName>
    </submittedName>
</protein>
<sequence length="111" mass="12879">MHLYINQSPVSSHFKQNLQYFKYHLFYFFHLGMATPGFGLPEAYMARKLFMEKRKKSAQEDEEKSTQMNISTFKRASEGKAASGCFSWVSNHHHKKISRISDCSHTQPANS</sequence>
<accession>A0A0S3RMJ1</accession>
<dbReference type="AlphaFoldDB" id="A0A0S3RMJ1"/>
<feature type="transmembrane region" description="Helical" evidence="1">
    <location>
        <begin position="25"/>
        <end position="46"/>
    </location>
</feature>
<keyword evidence="1" id="KW-1133">Transmembrane helix</keyword>
<keyword evidence="1" id="KW-0812">Transmembrane</keyword>